<sequence>MVAVVDSTDNDNSYMNQINVMALHIQVKGVGTENEESVVARVLVILRSSLQIPGTRTGSTLGPQSNSRPPAKNKCERLHCEVGALATFERRDQDQELEDTIRAILTYYSSRG</sequence>
<feature type="region of interest" description="Disordered" evidence="1">
    <location>
        <begin position="55"/>
        <end position="74"/>
    </location>
</feature>
<accession>A0A8T1D651</accession>
<proteinExistence type="predicted"/>
<organism evidence="2 3">
    <name type="scientific">Phytophthora cactorum</name>
    <dbReference type="NCBI Taxonomy" id="29920"/>
    <lineage>
        <taxon>Eukaryota</taxon>
        <taxon>Sar</taxon>
        <taxon>Stramenopiles</taxon>
        <taxon>Oomycota</taxon>
        <taxon>Peronosporomycetes</taxon>
        <taxon>Peronosporales</taxon>
        <taxon>Peronosporaceae</taxon>
        <taxon>Phytophthora</taxon>
    </lineage>
</organism>
<reference evidence="2" key="1">
    <citation type="submission" date="2018-10" db="EMBL/GenBank/DDBJ databases">
        <title>Effector identification in a new, highly contiguous assembly of the strawberry crown rot pathogen Phytophthora cactorum.</title>
        <authorList>
            <person name="Armitage A.D."/>
            <person name="Nellist C.F."/>
            <person name="Bates H."/>
            <person name="Vickerstaff R.J."/>
            <person name="Harrison R.J."/>
        </authorList>
    </citation>
    <scope>NUCLEOTIDE SEQUENCE</scope>
    <source>
        <strain evidence="2">4032</strain>
    </source>
</reference>
<protein>
    <submittedName>
        <fullName evidence="2">Uncharacterized protein</fullName>
    </submittedName>
</protein>
<gene>
    <name evidence="2" type="ORF">PC115_g4876</name>
</gene>
<comment type="caution">
    <text evidence="2">The sequence shown here is derived from an EMBL/GenBank/DDBJ whole genome shotgun (WGS) entry which is preliminary data.</text>
</comment>
<dbReference type="AlphaFoldDB" id="A0A8T1D651"/>
<name>A0A8T1D651_9STRA</name>
<dbReference type="Proteomes" id="UP000774804">
    <property type="component" value="Unassembled WGS sequence"/>
</dbReference>
<dbReference type="EMBL" id="RCMI01000096">
    <property type="protein sequence ID" value="KAG2935613.1"/>
    <property type="molecule type" value="Genomic_DNA"/>
</dbReference>
<feature type="compositionally biased region" description="Polar residues" evidence="1">
    <location>
        <begin position="55"/>
        <end position="68"/>
    </location>
</feature>
<evidence type="ECO:0000313" key="3">
    <source>
        <dbReference type="Proteomes" id="UP000774804"/>
    </source>
</evidence>
<evidence type="ECO:0000256" key="1">
    <source>
        <dbReference type="SAM" id="MobiDB-lite"/>
    </source>
</evidence>
<evidence type="ECO:0000313" key="2">
    <source>
        <dbReference type="EMBL" id="KAG2935613.1"/>
    </source>
</evidence>